<evidence type="ECO:0000256" key="1">
    <source>
        <dbReference type="SAM" id="MobiDB-lite"/>
    </source>
</evidence>
<feature type="region of interest" description="Disordered" evidence="1">
    <location>
        <begin position="1"/>
        <end position="21"/>
    </location>
</feature>
<accession>A0ABU4BL79</accession>
<dbReference type="Proteomes" id="UP001185755">
    <property type="component" value="Unassembled WGS sequence"/>
</dbReference>
<protein>
    <submittedName>
        <fullName evidence="2">Uncharacterized protein</fullName>
    </submittedName>
</protein>
<dbReference type="RefSeq" id="WP_317566910.1">
    <property type="nucleotide sequence ID" value="NZ_JAWLJX010000023.1"/>
</dbReference>
<name>A0ABU4BL79_9NOCA</name>
<dbReference type="EMBL" id="JAWLJX010000023">
    <property type="protein sequence ID" value="MDV6264918.1"/>
    <property type="molecule type" value="Genomic_DNA"/>
</dbReference>
<evidence type="ECO:0000313" key="3">
    <source>
        <dbReference type="Proteomes" id="UP001185755"/>
    </source>
</evidence>
<proteinExistence type="predicted"/>
<dbReference type="Gene3D" id="3.40.50.720">
    <property type="entry name" value="NAD(P)-binding Rossmann-like Domain"/>
    <property type="match status" value="1"/>
</dbReference>
<sequence length="70" mass="8033">MIQRFENRTFPQHDPTGNARDRAEFTELWRPGRISPIIHARFPLARTRGPHEAVAVRMSVGKIVIEIDLG</sequence>
<evidence type="ECO:0000313" key="2">
    <source>
        <dbReference type="EMBL" id="MDV6264918.1"/>
    </source>
</evidence>
<reference evidence="2 3" key="1">
    <citation type="submission" date="2023-10" db="EMBL/GenBank/DDBJ databases">
        <title>Development of a sustainable strategy for remediation of hydrocarbon-contaminated territories based on the waste exchange concept.</title>
        <authorList>
            <person name="Krivoruchko A."/>
        </authorList>
    </citation>
    <scope>NUCLEOTIDE SEQUENCE [LARGE SCALE GENOMIC DNA]</scope>
    <source>
        <strain evidence="2 3">IEGM 1323</strain>
    </source>
</reference>
<gene>
    <name evidence="2" type="ORF">R3P96_26590</name>
</gene>
<keyword evidence="3" id="KW-1185">Reference proteome</keyword>
<dbReference type="Gene3D" id="3.90.180.10">
    <property type="entry name" value="Medium-chain alcohol dehydrogenases, catalytic domain"/>
    <property type="match status" value="1"/>
</dbReference>
<comment type="caution">
    <text evidence="2">The sequence shown here is derived from an EMBL/GenBank/DDBJ whole genome shotgun (WGS) entry which is preliminary data.</text>
</comment>
<organism evidence="2 3">
    <name type="scientific">Rhodococcoides yunnanense</name>
    <dbReference type="NCBI Taxonomy" id="278209"/>
    <lineage>
        <taxon>Bacteria</taxon>
        <taxon>Bacillati</taxon>
        <taxon>Actinomycetota</taxon>
        <taxon>Actinomycetes</taxon>
        <taxon>Mycobacteriales</taxon>
        <taxon>Nocardiaceae</taxon>
        <taxon>Rhodococcoides</taxon>
    </lineage>
</organism>